<accession>D8RCG3</accession>
<dbReference type="eggNOG" id="ENOG502R42M">
    <property type="taxonomic scope" value="Eukaryota"/>
</dbReference>
<dbReference type="Pfam" id="PF01764">
    <property type="entry name" value="Lipase_3"/>
    <property type="match status" value="1"/>
</dbReference>
<dbReference type="GO" id="GO:0006629">
    <property type="term" value="P:lipid metabolic process"/>
    <property type="evidence" value="ECO:0007669"/>
    <property type="project" value="InterPro"/>
</dbReference>
<dbReference type="KEGG" id="smo:SELMODRAFT_90821"/>
<dbReference type="HOGENOM" id="CLU_182691_0_0_1"/>
<name>D8RCG3_SELML</name>
<dbReference type="PANTHER" id="PTHR47090">
    <property type="entry name" value="PROTEIN EDS1-RELATED"/>
    <property type="match status" value="1"/>
</dbReference>
<dbReference type="AlphaFoldDB" id="D8RCG3"/>
<dbReference type="InterPro" id="IPR002921">
    <property type="entry name" value="Fungal_lipase-type"/>
</dbReference>
<evidence type="ECO:0000313" key="2">
    <source>
        <dbReference type="EMBL" id="EFJ30124.1"/>
    </source>
</evidence>
<dbReference type="EMBL" id="GL377576">
    <property type="protein sequence ID" value="EFJ30124.1"/>
    <property type="molecule type" value="Genomic_DNA"/>
</dbReference>
<keyword evidence="3" id="KW-1185">Reference proteome</keyword>
<dbReference type="SUPFAM" id="SSF53474">
    <property type="entry name" value="alpha/beta-Hydrolases"/>
    <property type="match status" value="1"/>
</dbReference>
<feature type="non-terminal residue" evidence="2">
    <location>
        <position position="1"/>
    </location>
</feature>
<evidence type="ECO:0000313" key="3">
    <source>
        <dbReference type="Proteomes" id="UP000001514"/>
    </source>
</evidence>
<proteinExistence type="predicted"/>
<dbReference type="Proteomes" id="UP000001514">
    <property type="component" value="Unassembled WGS sequence"/>
</dbReference>
<protein>
    <recommendedName>
        <fullName evidence="1">Fungal lipase-type domain-containing protein</fullName>
    </recommendedName>
</protein>
<dbReference type="InterPro" id="IPR044214">
    <property type="entry name" value="EDS1-like"/>
</dbReference>
<evidence type="ECO:0000259" key="1">
    <source>
        <dbReference type="Pfam" id="PF01764"/>
    </source>
</evidence>
<reference evidence="2 3" key="1">
    <citation type="journal article" date="2011" name="Science">
        <title>The Selaginella genome identifies genetic changes associated with the evolution of vascular plants.</title>
        <authorList>
            <person name="Banks J.A."/>
            <person name="Nishiyama T."/>
            <person name="Hasebe M."/>
            <person name="Bowman J.L."/>
            <person name="Gribskov M."/>
            <person name="dePamphilis C."/>
            <person name="Albert V.A."/>
            <person name="Aono N."/>
            <person name="Aoyama T."/>
            <person name="Ambrose B.A."/>
            <person name="Ashton N.W."/>
            <person name="Axtell M.J."/>
            <person name="Barker E."/>
            <person name="Barker M.S."/>
            <person name="Bennetzen J.L."/>
            <person name="Bonawitz N.D."/>
            <person name="Chapple C."/>
            <person name="Cheng C."/>
            <person name="Correa L.G."/>
            <person name="Dacre M."/>
            <person name="DeBarry J."/>
            <person name="Dreyer I."/>
            <person name="Elias M."/>
            <person name="Engstrom E.M."/>
            <person name="Estelle M."/>
            <person name="Feng L."/>
            <person name="Finet C."/>
            <person name="Floyd S.K."/>
            <person name="Frommer W.B."/>
            <person name="Fujita T."/>
            <person name="Gramzow L."/>
            <person name="Gutensohn M."/>
            <person name="Harholt J."/>
            <person name="Hattori M."/>
            <person name="Heyl A."/>
            <person name="Hirai T."/>
            <person name="Hiwatashi Y."/>
            <person name="Ishikawa M."/>
            <person name="Iwata M."/>
            <person name="Karol K.G."/>
            <person name="Koehler B."/>
            <person name="Kolukisaoglu U."/>
            <person name="Kubo M."/>
            <person name="Kurata T."/>
            <person name="Lalonde S."/>
            <person name="Li K."/>
            <person name="Li Y."/>
            <person name="Litt A."/>
            <person name="Lyons E."/>
            <person name="Manning G."/>
            <person name="Maruyama T."/>
            <person name="Michael T.P."/>
            <person name="Mikami K."/>
            <person name="Miyazaki S."/>
            <person name="Morinaga S."/>
            <person name="Murata T."/>
            <person name="Mueller-Roeber B."/>
            <person name="Nelson D.R."/>
            <person name="Obara M."/>
            <person name="Oguri Y."/>
            <person name="Olmstead R.G."/>
            <person name="Onodera N."/>
            <person name="Petersen B.L."/>
            <person name="Pils B."/>
            <person name="Prigge M."/>
            <person name="Rensing S.A."/>
            <person name="Riano-Pachon D.M."/>
            <person name="Roberts A.W."/>
            <person name="Sato Y."/>
            <person name="Scheller H.V."/>
            <person name="Schulz B."/>
            <person name="Schulz C."/>
            <person name="Shakirov E.V."/>
            <person name="Shibagaki N."/>
            <person name="Shinohara N."/>
            <person name="Shippen D.E."/>
            <person name="Soerensen I."/>
            <person name="Sotooka R."/>
            <person name="Sugimoto N."/>
            <person name="Sugita M."/>
            <person name="Sumikawa N."/>
            <person name="Tanurdzic M."/>
            <person name="Theissen G."/>
            <person name="Ulvskov P."/>
            <person name="Wakazuki S."/>
            <person name="Weng J.K."/>
            <person name="Willats W.W."/>
            <person name="Wipf D."/>
            <person name="Wolf P.G."/>
            <person name="Yang L."/>
            <person name="Zimmer A.D."/>
            <person name="Zhu Q."/>
            <person name="Mitros T."/>
            <person name="Hellsten U."/>
            <person name="Loque D."/>
            <person name="Otillar R."/>
            <person name="Salamov A."/>
            <person name="Schmutz J."/>
            <person name="Shapiro H."/>
            <person name="Lindquist E."/>
            <person name="Lucas S."/>
            <person name="Rokhsar D."/>
            <person name="Grigoriev I.V."/>
        </authorList>
    </citation>
    <scope>NUCLEOTIDE SEQUENCE [LARGE SCALE GENOMIC DNA]</scope>
</reference>
<sequence length="98" mass="10962">IIFTGHSLGGAIAALATLWLLYLSRTATAIKLHKLRFVCVTFGMPFVGEVKLSKLAQSQGWDDHFVHVVCRHDIVPRMLLAPLKSTSQRWRVFSSQGK</sequence>
<dbReference type="STRING" id="88036.D8RCG3"/>
<dbReference type="Gramene" id="EFJ30124">
    <property type="protein sequence ID" value="EFJ30124"/>
    <property type="gene ID" value="SELMODRAFT_90821"/>
</dbReference>
<dbReference type="InterPro" id="IPR029058">
    <property type="entry name" value="AB_hydrolase_fold"/>
</dbReference>
<dbReference type="Gene3D" id="3.40.50.1820">
    <property type="entry name" value="alpha/beta hydrolase"/>
    <property type="match status" value="1"/>
</dbReference>
<dbReference type="InParanoid" id="D8RCG3"/>
<organism evidence="3">
    <name type="scientific">Selaginella moellendorffii</name>
    <name type="common">Spikemoss</name>
    <dbReference type="NCBI Taxonomy" id="88036"/>
    <lineage>
        <taxon>Eukaryota</taxon>
        <taxon>Viridiplantae</taxon>
        <taxon>Streptophyta</taxon>
        <taxon>Embryophyta</taxon>
        <taxon>Tracheophyta</taxon>
        <taxon>Lycopodiopsida</taxon>
        <taxon>Selaginellales</taxon>
        <taxon>Selaginellaceae</taxon>
        <taxon>Selaginella</taxon>
    </lineage>
</organism>
<dbReference type="GO" id="GO:0006952">
    <property type="term" value="P:defense response"/>
    <property type="evidence" value="ECO:0007669"/>
    <property type="project" value="InterPro"/>
</dbReference>
<gene>
    <name evidence="2" type="ORF">SELMODRAFT_90821</name>
</gene>
<feature type="domain" description="Fungal lipase-type" evidence="1">
    <location>
        <begin position="1"/>
        <end position="79"/>
    </location>
</feature>